<dbReference type="OrthoDB" id="1934437at2"/>
<dbReference type="GO" id="GO:0051301">
    <property type="term" value="P:cell division"/>
    <property type="evidence" value="ECO:0007669"/>
    <property type="project" value="UniProtKB-KW"/>
</dbReference>
<dbReference type="Proteomes" id="UP000095594">
    <property type="component" value="Unassembled WGS sequence"/>
</dbReference>
<reference evidence="2 3" key="1">
    <citation type="submission" date="2015-09" db="EMBL/GenBank/DDBJ databases">
        <authorList>
            <consortium name="Pathogen Informatics"/>
        </authorList>
    </citation>
    <scope>NUCLEOTIDE SEQUENCE [LARGE SCALE GENOMIC DNA]</scope>
    <source>
        <strain evidence="2 3">2789STDY5834856</strain>
    </source>
</reference>
<keyword evidence="1" id="KW-0472">Membrane</keyword>
<evidence type="ECO:0000313" key="3">
    <source>
        <dbReference type="Proteomes" id="UP000095594"/>
    </source>
</evidence>
<dbReference type="RefSeq" id="WP_055265900.1">
    <property type="nucleotide sequence ID" value="NZ_CABIXQ010000011.1"/>
</dbReference>
<gene>
    <name evidence="2" type="primary">ftsL</name>
    <name evidence="2" type="ORF">ERS852471_01853</name>
</gene>
<keyword evidence="1" id="KW-0812">Transmembrane</keyword>
<dbReference type="EMBL" id="CYZX01000011">
    <property type="protein sequence ID" value="CUO59541.1"/>
    <property type="molecule type" value="Genomic_DNA"/>
</dbReference>
<feature type="transmembrane region" description="Helical" evidence="1">
    <location>
        <begin position="46"/>
        <end position="67"/>
    </location>
</feature>
<dbReference type="AlphaFoldDB" id="A0A174GCB3"/>
<evidence type="ECO:0000256" key="1">
    <source>
        <dbReference type="SAM" id="Phobius"/>
    </source>
</evidence>
<keyword evidence="1" id="KW-1133">Transmembrane helix</keyword>
<keyword evidence="2" id="KW-0131">Cell cycle</keyword>
<proteinExistence type="predicted"/>
<name>A0A174GCB3_9CLOT</name>
<keyword evidence="2" id="KW-0132">Cell division</keyword>
<protein>
    <submittedName>
        <fullName evidence="2">Cell division protein FtsL</fullName>
    </submittedName>
</protein>
<evidence type="ECO:0000313" key="2">
    <source>
        <dbReference type="EMBL" id="CUO59541.1"/>
    </source>
</evidence>
<accession>A0A174GCB3</accession>
<organism evidence="2 3">
    <name type="scientific">Clostridium disporicum</name>
    <dbReference type="NCBI Taxonomy" id="84024"/>
    <lineage>
        <taxon>Bacteria</taxon>
        <taxon>Bacillati</taxon>
        <taxon>Bacillota</taxon>
        <taxon>Clostridia</taxon>
        <taxon>Eubacteriales</taxon>
        <taxon>Clostridiaceae</taxon>
        <taxon>Clostridium</taxon>
    </lineage>
</organism>
<sequence length="156" mass="17859">MVVREYDYIRGNTALAPERKIKEQEVKRKKKQVKKEFDWKNNRIKIISSAVIVSILGVASLTIDSYVYKIQKNLSNLEVEMDVELAKSEAMKVDLLKVSSLDNINNVAINGLNMTYPDKSSSITIDMSKNYFDHIKDKKETNTKTGLIAKIANWMN</sequence>